<dbReference type="SMART" id="SM00448">
    <property type="entry name" value="REC"/>
    <property type="match status" value="1"/>
</dbReference>
<proteinExistence type="predicted"/>
<protein>
    <submittedName>
        <fullName evidence="4">Two-component system response regulator</fullName>
    </submittedName>
</protein>
<reference evidence="4 5" key="1">
    <citation type="journal article" date="2016" name="Nat. Commun.">
        <title>Thousands of microbial genomes shed light on interconnected biogeochemical processes in an aquifer system.</title>
        <authorList>
            <person name="Anantharaman K."/>
            <person name="Brown C.T."/>
            <person name="Hug L.A."/>
            <person name="Sharon I."/>
            <person name="Castelle C.J."/>
            <person name="Probst A.J."/>
            <person name="Thomas B.C."/>
            <person name="Singh A."/>
            <person name="Wilkins M.J."/>
            <person name="Karaoz U."/>
            <person name="Brodie E.L."/>
            <person name="Williams K.H."/>
            <person name="Hubbard S.S."/>
            <person name="Banfield J.F."/>
        </authorList>
    </citation>
    <scope>NUCLEOTIDE SEQUENCE [LARGE SCALE GENOMIC DNA]</scope>
</reference>
<dbReference type="Gene3D" id="3.40.50.2300">
    <property type="match status" value="1"/>
</dbReference>
<feature type="domain" description="Response regulatory" evidence="3">
    <location>
        <begin position="5"/>
        <end position="120"/>
    </location>
</feature>
<dbReference type="SUPFAM" id="SSF52172">
    <property type="entry name" value="CheY-like"/>
    <property type="match status" value="1"/>
</dbReference>
<evidence type="ECO:0000259" key="3">
    <source>
        <dbReference type="PROSITE" id="PS50110"/>
    </source>
</evidence>
<dbReference type="Pfam" id="PF00072">
    <property type="entry name" value="Response_reg"/>
    <property type="match status" value="1"/>
</dbReference>
<dbReference type="GO" id="GO:0000160">
    <property type="term" value="P:phosphorelay signal transduction system"/>
    <property type="evidence" value="ECO:0007669"/>
    <property type="project" value="InterPro"/>
</dbReference>
<name>A0A1F6UNI9_9PROT</name>
<evidence type="ECO:0000313" key="5">
    <source>
        <dbReference type="Proteomes" id="UP000177950"/>
    </source>
</evidence>
<evidence type="ECO:0000313" key="4">
    <source>
        <dbReference type="EMBL" id="OGI58812.1"/>
    </source>
</evidence>
<dbReference type="PANTHER" id="PTHR44591">
    <property type="entry name" value="STRESS RESPONSE REGULATOR PROTEIN 1"/>
    <property type="match status" value="1"/>
</dbReference>
<accession>A0A1F6UNI9</accession>
<dbReference type="InterPro" id="IPR050595">
    <property type="entry name" value="Bact_response_regulator"/>
</dbReference>
<dbReference type="InterPro" id="IPR011006">
    <property type="entry name" value="CheY-like_superfamily"/>
</dbReference>
<dbReference type="AlphaFoldDB" id="A0A1F6UNI9"/>
<dbReference type="InterPro" id="IPR001789">
    <property type="entry name" value="Sig_transdc_resp-reg_receiver"/>
</dbReference>
<organism evidence="4 5">
    <name type="scientific">Candidatus Muproteobacteria bacterium RBG_19FT_COMBO_61_10</name>
    <dbReference type="NCBI Taxonomy" id="1817761"/>
    <lineage>
        <taxon>Bacteria</taxon>
        <taxon>Pseudomonadati</taxon>
        <taxon>Pseudomonadota</taxon>
        <taxon>Candidatus Muproteobacteria</taxon>
    </lineage>
</organism>
<comment type="caution">
    <text evidence="4">The sequence shown here is derived from an EMBL/GenBank/DDBJ whole genome shotgun (WGS) entry which is preliminary data.</text>
</comment>
<dbReference type="PANTHER" id="PTHR44591:SF20">
    <property type="entry name" value="PROTEIN PILH"/>
    <property type="match status" value="1"/>
</dbReference>
<keyword evidence="1 2" id="KW-0597">Phosphoprotein</keyword>
<evidence type="ECO:0000256" key="2">
    <source>
        <dbReference type="PROSITE-ProRule" id="PRU00169"/>
    </source>
</evidence>
<sequence length="120" mass="12934">MAIRKVLVVDDTATDLKKLQQIISDAGYTVITAASGKDAVDKAKHEQPDAVFLDVIMPDMNGFQVCRAIKTDASTKGIPVVIVSSKGEKTDKAWGVEQGAQGYITKPYTPDQIVSQLRAL</sequence>
<dbReference type="PROSITE" id="PS50110">
    <property type="entry name" value="RESPONSE_REGULATORY"/>
    <property type="match status" value="1"/>
</dbReference>
<gene>
    <name evidence="4" type="ORF">A2V58_08275</name>
</gene>
<feature type="modified residue" description="4-aspartylphosphate" evidence="2">
    <location>
        <position position="54"/>
    </location>
</feature>
<evidence type="ECO:0000256" key="1">
    <source>
        <dbReference type="ARBA" id="ARBA00022553"/>
    </source>
</evidence>
<dbReference type="EMBL" id="MFSV01000045">
    <property type="protein sequence ID" value="OGI58812.1"/>
    <property type="molecule type" value="Genomic_DNA"/>
</dbReference>
<dbReference type="Proteomes" id="UP000177950">
    <property type="component" value="Unassembled WGS sequence"/>
</dbReference>